<dbReference type="AlphaFoldDB" id="A0A1I8AEQ4"/>
<evidence type="ECO:0000256" key="1">
    <source>
        <dbReference type="SAM" id="MobiDB-lite"/>
    </source>
</evidence>
<dbReference type="Proteomes" id="UP000095287">
    <property type="component" value="Unplaced"/>
</dbReference>
<protein>
    <submittedName>
        <fullName evidence="3">Secreted protein</fullName>
    </submittedName>
</protein>
<feature type="compositionally biased region" description="Basic residues" evidence="1">
    <location>
        <begin position="25"/>
        <end position="38"/>
    </location>
</feature>
<evidence type="ECO:0000313" key="3">
    <source>
        <dbReference type="WBParaSite" id="L893_g4974.t1"/>
    </source>
</evidence>
<proteinExistence type="predicted"/>
<accession>A0A1I8AEQ4</accession>
<organism evidence="2 3">
    <name type="scientific">Steinernema glaseri</name>
    <dbReference type="NCBI Taxonomy" id="37863"/>
    <lineage>
        <taxon>Eukaryota</taxon>
        <taxon>Metazoa</taxon>
        <taxon>Ecdysozoa</taxon>
        <taxon>Nematoda</taxon>
        <taxon>Chromadorea</taxon>
        <taxon>Rhabditida</taxon>
        <taxon>Tylenchina</taxon>
        <taxon>Panagrolaimomorpha</taxon>
        <taxon>Strongyloidoidea</taxon>
        <taxon>Steinernematidae</taxon>
        <taxon>Steinernema</taxon>
    </lineage>
</organism>
<evidence type="ECO:0000313" key="2">
    <source>
        <dbReference type="Proteomes" id="UP000095287"/>
    </source>
</evidence>
<sequence length="106" mass="11187">MVPACPALVRRTRTAAVGPAEAPAHHTHHRAQQRHHAGCQRQVDHQVAPQPVQADAAQWIQPVQPGADQVPAALAGAGIAHHFAGLAADVQQGAVRIAQLHAMQRP</sequence>
<dbReference type="WBParaSite" id="L893_g4974.t1">
    <property type="protein sequence ID" value="L893_g4974.t1"/>
    <property type="gene ID" value="L893_g4974"/>
</dbReference>
<name>A0A1I8AEQ4_9BILA</name>
<keyword evidence="2" id="KW-1185">Reference proteome</keyword>
<feature type="region of interest" description="Disordered" evidence="1">
    <location>
        <begin position="15"/>
        <end position="50"/>
    </location>
</feature>
<reference evidence="3" key="1">
    <citation type="submission" date="2016-11" db="UniProtKB">
        <authorList>
            <consortium name="WormBaseParasite"/>
        </authorList>
    </citation>
    <scope>IDENTIFICATION</scope>
</reference>